<reference evidence="2 4" key="2">
    <citation type="journal article" date="2021" name="Sci. Rep.">
        <title>Genome sequencing of the multicellular alga Astrephomene provides insights into convergent evolution of germ-soma differentiation.</title>
        <authorList>
            <person name="Yamashita S."/>
            <person name="Yamamoto K."/>
            <person name="Matsuzaki R."/>
            <person name="Suzuki S."/>
            <person name="Yamaguchi H."/>
            <person name="Hirooka S."/>
            <person name="Minakuchi Y."/>
            <person name="Miyagishima S."/>
            <person name="Kawachi M."/>
            <person name="Toyoda A."/>
            <person name="Nozaki H."/>
        </authorList>
    </citation>
    <scope>NUCLEOTIDE SEQUENCE [LARGE SCALE GENOMIC DNA]</scope>
    <source>
        <strain evidence="2 4">NIES-4017</strain>
    </source>
</reference>
<sequence length="160" mass="18142">WGHAIPVMSADAWRAFLESRRGGRVLDASTIFGLVANAHDSKIVDRGVNALRPLFKVLMAKMQGGPLYTKTLILPASEYKAFVPRELPVGIRERDKVYAKSCSYEEGGDSDGSTSEDSLDELREDNYQELNETELKGMRVMPEEPRIDPHEGYQRVQQWW</sequence>
<accession>A0AAD3E5N5</accession>
<gene>
    <name evidence="2" type="ORF">Agub_g15562</name>
    <name evidence="3" type="ORF">Agub_g16001</name>
</gene>
<dbReference type="Proteomes" id="UP001054857">
    <property type="component" value="Unassembled WGS sequence"/>
</dbReference>
<feature type="non-terminal residue" evidence="2">
    <location>
        <position position="160"/>
    </location>
</feature>
<evidence type="ECO:0000313" key="4">
    <source>
        <dbReference type="Proteomes" id="UP001054857"/>
    </source>
</evidence>
<evidence type="ECO:0000256" key="1">
    <source>
        <dbReference type="SAM" id="MobiDB-lite"/>
    </source>
</evidence>
<proteinExistence type="predicted"/>
<keyword evidence="4" id="KW-1185">Reference proteome</keyword>
<evidence type="ECO:0000313" key="2">
    <source>
        <dbReference type="EMBL" id="GFR52914.1"/>
    </source>
</evidence>
<dbReference type="AlphaFoldDB" id="A0AAD3E5N5"/>
<evidence type="ECO:0000313" key="3">
    <source>
        <dbReference type="EMBL" id="GFR53241.1"/>
    </source>
</evidence>
<protein>
    <submittedName>
        <fullName evidence="2">Uncharacterized protein</fullName>
    </submittedName>
</protein>
<organism evidence="2 4">
    <name type="scientific">Astrephomene gubernaculifera</name>
    <dbReference type="NCBI Taxonomy" id="47775"/>
    <lineage>
        <taxon>Eukaryota</taxon>
        <taxon>Viridiplantae</taxon>
        <taxon>Chlorophyta</taxon>
        <taxon>core chlorophytes</taxon>
        <taxon>Chlorophyceae</taxon>
        <taxon>CS clade</taxon>
        <taxon>Chlamydomonadales</taxon>
        <taxon>Astrephomenaceae</taxon>
        <taxon>Astrephomene</taxon>
    </lineage>
</organism>
<feature type="non-terminal residue" evidence="2">
    <location>
        <position position="1"/>
    </location>
</feature>
<feature type="compositionally biased region" description="Basic and acidic residues" evidence="1">
    <location>
        <begin position="133"/>
        <end position="153"/>
    </location>
</feature>
<reference evidence="2" key="1">
    <citation type="submission" date="2020-08" db="EMBL/GenBank/DDBJ databases">
        <authorList>
            <person name="Yamashita S."/>
            <person name="Nozaki H."/>
        </authorList>
    </citation>
    <scope>NUCLEOTIDE SEQUENCE</scope>
    <source>
        <strain evidence="2">NIES-4017</strain>
    </source>
</reference>
<dbReference type="EMBL" id="BMAR01000112">
    <property type="protein sequence ID" value="GFR53241.1"/>
    <property type="molecule type" value="Genomic_DNA"/>
</dbReference>
<feature type="region of interest" description="Disordered" evidence="1">
    <location>
        <begin position="102"/>
        <end position="160"/>
    </location>
</feature>
<dbReference type="EMBL" id="BMAR01000075">
    <property type="protein sequence ID" value="GFR52914.1"/>
    <property type="molecule type" value="Genomic_DNA"/>
</dbReference>
<name>A0AAD3E5N5_9CHLO</name>
<comment type="caution">
    <text evidence="2">The sequence shown here is derived from an EMBL/GenBank/DDBJ whole genome shotgun (WGS) entry which is preliminary data.</text>
</comment>